<dbReference type="InterPro" id="IPR044609">
    <property type="entry name" value="FKBP2/11"/>
</dbReference>
<feature type="domain" description="PPIase FKBP-type" evidence="8">
    <location>
        <begin position="122"/>
        <end position="211"/>
    </location>
</feature>
<evidence type="ECO:0000256" key="5">
    <source>
        <dbReference type="PROSITE-ProRule" id="PRU00277"/>
    </source>
</evidence>
<organism evidence="9 10">
    <name type="scientific">Austropuccinia psidii MF-1</name>
    <dbReference type="NCBI Taxonomy" id="1389203"/>
    <lineage>
        <taxon>Eukaryota</taxon>
        <taxon>Fungi</taxon>
        <taxon>Dikarya</taxon>
        <taxon>Basidiomycota</taxon>
        <taxon>Pucciniomycotina</taxon>
        <taxon>Pucciniomycetes</taxon>
        <taxon>Pucciniales</taxon>
        <taxon>Sphaerophragmiaceae</taxon>
        <taxon>Austropuccinia</taxon>
    </lineage>
</organism>
<feature type="transmembrane region" description="Helical" evidence="7">
    <location>
        <begin position="75"/>
        <end position="96"/>
    </location>
</feature>
<accession>A0A9Q3HYS6</accession>
<proteinExistence type="predicted"/>
<dbReference type="GO" id="GO:0005783">
    <property type="term" value="C:endoplasmic reticulum"/>
    <property type="evidence" value="ECO:0007669"/>
    <property type="project" value="TreeGrafter"/>
</dbReference>
<dbReference type="SUPFAM" id="SSF54534">
    <property type="entry name" value="FKBP-like"/>
    <property type="match status" value="1"/>
</dbReference>
<dbReference type="InterPro" id="IPR046357">
    <property type="entry name" value="PPIase_dom_sf"/>
</dbReference>
<protein>
    <recommendedName>
        <fullName evidence="2 5">peptidylprolyl isomerase</fullName>
        <ecNumber evidence="2 5">5.2.1.8</ecNumber>
    </recommendedName>
</protein>
<comment type="caution">
    <text evidence="9">The sequence shown here is derived from an EMBL/GenBank/DDBJ whole genome shotgun (WGS) entry which is preliminary data.</text>
</comment>
<keyword evidence="7" id="KW-0812">Transmembrane</keyword>
<evidence type="ECO:0000256" key="7">
    <source>
        <dbReference type="SAM" id="Phobius"/>
    </source>
</evidence>
<keyword evidence="7" id="KW-1133">Transmembrane helix</keyword>
<dbReference type="FunFam" id="3.10.50.40:FF:000006">
    <property type="entry name" value="Peptidyl-prolyl cis-trans isomerase"/>
    <property type="match status" value="1"/>
</dbReference>
<dbReference type="InterPro" id="IPR001179">
    <property type="entry name" value="PPIase_FKBP_dom"/>
</dbReference>
<feature type="region of interest" description="Disordered" evidence="6">
    <location>
        <begin position="38"/>
        <end position="59"/>
    </location>
</feature>
<keyword evidence="3 5" id="KW-0697">Rotamase</keyword>
<evidence type="ECO:0000256" key="4">
    <source>
        <dbReference type="ARBA" id="ARBA00023235"/>
    </source>
</evidence>
<feature type="compositionally biased region" description="Basic residues" evidence="6">
    <location>
        <begin position="46"/>
        <end position="59"/>
    </location>
</feature>
<dbReference type="PROSITE" id="PS50059">
    <property type="entry name" value="FKBP_PPIASE"/>
    <property type="match status" value="1"/>
</dbReference>
<keyword evidence="7" id="KW-0472">Membrane</keyword>
<dbReference type="PANTHER" id="PTHR45779">
    <property type="entry name" value="PEPTIDYLPROLYL ISOMERASE"/>
    <property type="match status" value="1"/>
</dbReference>
<evidence type="ECO:0000256" key="6">
    <source>
        <dbReference type="SAM" id="MobiDB-lite"/>
    </source>
</evidence>
<dbReference type="OrthoDB" id="1902587at2759"/>
<gene>
    <name evidence="9" type="ORF">O181_059490</name>
</gene>
<name>A0A9Q3HYS6_9BASI</name>
<dbReference type="EMBL" id="AVOT02027635">
    <property type="protein sequence ID" value="MBW0519775.1"/>
    <property type="molecule type" value="Genomic_DNA"/>
</dbReference>
<keyword evidence="10" id="KW-1185">Reference proteome</keyword>
<dbReference type="Gene3D" id="3.10.50.40">
    <property type="match status" value="1"/>
</dbReference>
<dbReference type="EC" id="5.2.1.8" evidence="2 5"/>
<evidence type="ECO:0000256" key="2">
    <source>
        <dbReference type="ARBA" id="ARBA00013194"/>
    </source>
</evidence>
<evidence type="ECO:0000259" key="8">
    <source>
        <dbReference type="PROSITE" id="PS50059"/>
    </source>
</evidence>
<evidence type="ECO:0000256" key="1">
    <source>
        <dbReference type="ARBA" id="ARBA00000971"/>
    </source>
</evidence>
<dbReference type="Proteomes" id="UP000765509">
    <property type="component" value="Unassembled WGS sequence"/>
</dbReference>
<sequence length="229" mass="25217">MCQECFRSGGPANFLGLLWAAPSGRVSLRRVMRPVDQFSSSASARRDHHHPSIHRSHPHQFHQLIKHHKMKAGHLSPVHCLAIILTIVLISSFSLAQDASQEKLQIGVKHKPSSCPIKSQKNDQLSMHYTGTLKSDGSKFDSSLDRNQPFQFTLGVQQVIKGWDQGLLDMCIGEKRKLVIPPSLGYGASGAGPKIPGGATLVFEVELLDILNRKAAPQEKAEEHVKAEL</sequence>
<dbReference type="Pfam" id="PF00254">
    <property type="entry name" value="FKBP_C"/>
    <property type="match status" value="1"/>
</dbReference>
<evidence type="ECO:0000313" key="9">
    <source>
        <dbReference type="EMBL" id="MBW0519775.1"/>
    </source>
</evidence>
<dbReference type="AlphaFoldDB" id="A0A9Q3HYS6"/>
<evidence type="ECO:0000313" key="10">
    <source>
        <dbReference type="Proteomes" id="UP000765509"/>
    </source>
</evidence>
<dbReference type="PANTHER" id="PTHR45779:SF7">
    <property type="entry name" value="PEPTIDYLPROLYL ISOMERASE"/>
    <property type="match status" value="1"/>
</dbReference>
<comment type="catalytic activity">
    <reaction evidence="1 5">
        <text>[protein]-peptidylproline (omega=180) = [protein]-peptidylproline (omega=0)</text>
        <dbReference type="Rhea" id="RHEA:16237"/>
        <dbReference type="Rhea" id="RHEA-COMP:10747"/>
        <dbReference type="Rhea" id="RHEA-COMP:10748"/>
        <dbReference type="ChEBI" id="CHEBI:83833"/>
        <dbReference type="ChEBI" id="CHEBI:83834"/>
        <dbReference type="EC" id="5.2.1.8"/>
    </reaction>
</comment>
<evidence type="ECO:0000256" key="3">
    <source>
        <dbReference type="ARBA" id="ARBA00023110"/>
    </source>
</evidence>
<reference evidence="9" key="1">
    <citation type="submission" date="2021-03" db="EMBL/GenBank/DDBJ databases">
        <title>Draft genome sequence of rust myrtle Austropuccinia psidii MF-1, a brazilian biotype.</title>
        <authorList>
            <person name="Quecine M.C."/>
            <person name="Pachon D.M.R."/>
            <person name="Bonatelli M.L."/>
            <person name="Correr F.H."/>
            <person name="Franceschini L.M."/>
            <person name="Leite T.F."/>
            <person name="Margarido G.R.A."/>
            <person name="Almeida C.A."/>
            <person name="Ferrarezi J.A."/>
            <person name="Labate C.A."/>
        </authorList>
    </citation>
    <scope>NUCLEOTIDE SEQUENCE</scope>
    <source>
        <strain evidence="9">MF-1</strain>
    </source>
</reference>
<keyword evidence="4 5" id="KW-0413">Isomerase</keyword>
<dbReference type="GO" id="GO:0003755">
    <property type="term" value="F:peptidyl-prolyl cis-trans isomerase activity"/>
    <property type="evidence" value="ECO:0007669"/>
    <property type="project" value="UniProtKB-KW"/>
</dbReference>